<gene>
    <name evidence="9" type="ORF">O3P69_015129</name>
</gene>
<keyword evidence="10" id="KW-1185">Reference proteome</keyword>
<comment type="caution">
    <text evidence="9">The sequence shown here is derived from an EMBL/GenBank/DDBJ whole genome shotgun (WGS) entry which is preliminary data.</text>
</comment>
<evidence type="ECO:0000313" key="9">
    <source>
        <dbReference type="EMBL" id="KAK8381907.1"/>
    </source>
</evidence>
<evidence type="ECO:0000256" key="2">
    <source>
        <dbReference type="ARBA" id="ARBA00009448"/>
    </source>
</evidence>
<keyword evidence="6" id="KW-0539">Nucleus</keyword>
<dbReference type="Gene3D" id="6.10.140.1200">
    <property type="match status" value="1"/>
</dbReference>
<dbReference type="PANTHER" id="PTHR12856">
    <property type="entry name" value="TRANSCRIPTION INITIATION FACTOR IIH-RELATED"/>
    <property type="match status" value="1"/>
</dbReference>
<sequence>MSGEREDILLQVNNVRYKKNNGQLYLSQTRMGWMMEDSDTSTVSVLYNDIRTQKISPEGKPKVQLQIVLHDISSYTFHFCTPEGREKQIAERNKVKERLSQLMSQNRRQPPDELMEKKRMLDENEQLQQLYRALVPTSIISVDEFWKEIAGQYKQSMGPQQDVGVSGAFLADIKPQTDGSNGKVQYNLTPEIMSSVFKTYPAVKKKHGEYVPHRMTESEFWTLFFQSHYYSVHTTSRTENVFSECSKYDDREWNRDVNSTQSDPLNNLNDIYEEKQLAVEDELRVGGAKAGSNAIHALMIKRFNQHNLNIIKAQTNLEKEKLLDEIAAKNPNNVPNGEVSQEVTQPKTKKAKLEEKRTIDDLENSNKTEVSSLTIHQRDRYLTGPTELTTTQSIQPDQIMMLNKQLTITASTWTPSLNNSQEPDAAYRSLQHFSDMCRRGRSTIGVRTGDQLPGNLHKELGQVYSSAGELLRHFWSCFPPRTPQLQEKLHKMHETLCRYHNVTIRPFQEMAVNDYNCNSSILDHLIEMFHIANTKFENWKARNCR</sequence>
<dbReference type="SUPFAM" id="SSF50729">
    <property type="entry name" value="PH domain-like"/>
    <property type="match status" value="1"/>
</dbReference>
<comment type="subcellular location">
    <subcellularLocation>
        <location evidence="1">Nucleus</location>
    </subcellularLocation>
</comment>
<dbReference type="Proteomes" id="UP001487740">
    <property type="component" value="Unassembled WGS sequence"/>
</dbReference>
<evidence type="ECO:0000256" key="6">
    <source>
        <dbReference type="ARBA" id="ARBA00023242"/>
    </source>
</evidence>
<evidence type="ECO:0000256" key="4">
    <source>
        <dbReference type="ARBA" id="ARBA00023015"/>
    </source>
</evidence>
<reference evidence="9 10" key="1">
    <citation type="submission" date="2023-03" db="EMBL/GenBank/DDBJ databases">
        <title>High-quality genome of Scylla paramamosain provides insights in environmental adaptation.</title>
        <authorList>
            <person name="Zhang L."/>
        </authorList>
    </citation>
    <scope>NUCLEOTIDE SEQUENCE [LARGE SCALE GENOMIC DNA]</scope>
    <source>
        <strain evidence="9">LZ_2023a</strain>
        <tissue evidence="9">Muscle</tissue>
    </source>
</reference>
<protein>
    <recommendedName>
        <fullName evidence="8">BSD domain-containing protein</fullName>
    </recommendedName>
</protein>
<evidence type="ECO:0000256" key="7">
    <source>
        <dbReference type="SAM" id="MobiDB-lite"/>
    </source>
</evidence>
<dbReference type="GO" id="GO:0006289">
    <property type="term" value="P:nucleotide-excision repair"/>
    <property type="evidence" value="ECO:0007669"/>
    <property type="project" value="InterPro"/>
</dbReference>
<accession>A0AAW0T669</accession>
<evidence type="ECO:0000256" key="3">
    <source>
        <dbReference type="ARBA" id="ARBA00022737"/>
    </source>
</evidence>
<dbReference type="GO" id="GO:0006351">
    <property type="term" value="P:DNA-templated transcription"/>
    <property type="evidence" value="ECO:0007669"/>
    <property type="project" value="InterPro"/>
</dbReference>
<keyword evidence="5" id="KW-0804">Transcription</keyword>
<feature type="domain" description="BSD" evidence="8">
    <location>
        <begin position="113"/>
        <end position="147"/>
    </location>
</feature>
<evidence type="ECO:0000256" key="5">
    <source>
        <dbReference type="ARBA" id="ARBA00023163"/>
    </source>
</evidence>
<dbReference type="Gene3D" id="1.10.3970.10">
    <property type="entry name" value="BSD domain"/>
    <property type="match status" value="1"/>
</dbReference>
<dbReference type="InterPro" id="IPR027079">
    <property type="entry name" value="Tfb1/GTF2H1"/>
</dbReference>
<dbReference type="PROSITE" id="PS50858">
    <property type="entry name" value="BSD"/>
    <property type="match status" value="2"/>
</dbReference>
<dbReference type="SMART" id="SM00751">
    <property type="entry name" value="BSD"/>
    <property type="match status" value="1"/>
</dbReference>
<dbReference type="Gene3D" id="2.30.29.30">
    <property type="entry name" value="Pleckstrin-homology domain (PH domain)/Phosphotyrosine-binding domain (PTB)"/>
    <property type="match status" value="1"/>
</dbReference>
<keyword evidence="3" id="KW-0677">Repeat</keyword>
<evidence type="ECO:0000256" key="1">
    <source>
        <dbReference type="ARBA" id="ARBA00004123"/>
    </source>
</evidence>
<dbReference type="GO" id="GO:0000439">
    <property type="term" value="C:transcription factor TFIIH core complex"/>
    <property type="evidence" value="ECO:0007669"/>
    <property type="project" value="InterPro"/>
</dbReference>
<evidence type="ECO:0000259" key="8">
    <source>
        <dbReference type="PROSITE" id="PS50858"/>
    </source>
</evidence>
<dbReference type="EMBL" id="JARAKH010000039">
    <property type="protein sequence ID" value="KAK8381907.1"/>
    <property type="molecule type" value="Genomic_DNA"/>
</dbReference>
<organism evidence="9 10">
    <name type="scientific">Scylla paramamosain</name>
    <name type="common">Mud crab</name>
    <dbReference type="NCBI Taxonomy" id="85552"/>
    <lineage>
        <taxon>Eukaryota</taxon>
        <taxon>Metazoa</taxon>
        <taxon>Ecdysozoa</taxon>
        <taxon>Arthropoda</taxon>
        <taxon>Crustacea</taxon>
        <taxon>Multicrustacea</taxon>
        <taxon>Malacostraca</taxon>
        <taxon>Eumalacostraca</taxon>
        <taxon>Eucarida</taxon>
        <taxon>Decapoda</taxon>
        <taxon>Pleocyemata</taxon>
        <taxon>Brachyura</taxon>
        <taxon>Eubrachyura</taxon>
        <taxon>Portunoidea</taxon>
        <taxon>Portunidae</taxon>
        <taxon>Portuninae</taxon>
        <taxon>Scylla</taxon>
    </lineage>
</organism>
<dbReference type="Pfam" id="PF03909">
    <property type="entry name" value="BSD"/>
    <property type="match status" value="1"/>
</dbReference>
<dbReference type="InterPro" id="IPR005607">
    <property type="entry name" value="BSD_dom"/>
</dbReference>
<dbReference type="AlphaFoldDB" id="A0AAW0T669"/>
<name>A0AAW0T669_SCYPA</name>
<dbReference type="InterPro" id="IPR035925">
    <property type="entry name" value="BSD_dom_sf"/>
</dbReference>
<proteinExistence type="inferred from homology"/>
<evidence type="ECO:0000313" key="10">
    <source>
        <dbReference type="Proteomes" id="UP001487740"/>
    </source>
</evidence>
<dbReference type="CDD" id="cd13229">
    <property type="entry name" value="PH_TFIIH"/>
    <property type="match status" value="1"/>
</dbReference>
<dbReference type="InterPro" id="IPR011993">
    <property type="entry name" value="PH-like_dom_sf"/>
</dbReference>
<keyword evidence="4" id="KW-0805">Transcription regulation</keyword>
<comment type="similarity">
    <text evidence="2">Belongs to the TFB1 family.</text>
</comment>
<feature type="compositionally biased region" description="Polar residues" evidence="7">
    <location>
        <begin position="330"/>
        <end position="346"/>
    </location>
</feature>
<feature type="domain" description="BSD" evidence="8">
    <location>
        <begin position="180"/>
        <end position="232"/>
    </location>
</feature>
<dbReference type="SUPFAM" id="SSF140383">
    <property type="entry name" value="BSD domain-like"/>
    <property type="match status" value="2"/>
</dbReference>
<dbReference type="InterPro" id="IPR013876">
    <property type="entry name" value="TFIIH_BTF_p62_N"/>
</dbReference>
<dbReference type="Pfam" id="PF08567">
    <property type="entry name" value="PH_TFIIH"/>
    <property type="match status" value="1"/>
</dbReference>
<feature type="region of interest" description="Disordered" evidence="7">
    <location>
        <begin position="329"/>
        <end position="355"/>
    </location>
</feature>